<dbReference type="InterPro" id="IPR006671">
    <property type="entry name" value="Cyclin_N"/>
</dbReference>
<dbReference type="InterPro" id="IPR043198">
    <property type="entry name" value="Cyclin/Ssn8"/>
</dbReference>
<feature type="domain" description="Cyclin-like" evidence="3">
    <location>
        <begin position="45"/>
        <end position="147"/>
    </location>
</feature>
<dbReference type="Pfam" id="PF00134">
    <property type="entry name" value="Cyclin_N"/>
    <property type="match status" value="1"/>
</dbReference>
<keyword evidence="1" id="KW-0195">Cyclin</keyword>
<name>A0A7S3UCF8_9CHLO</name>
<organism evidence="4">
    <name type="scientific">Picocystis salinarum</name>
    <dbReference type="NCBI Taxonomy" id="88271"/>
    <lineage>
        <taxon>Eukaryota</taxon>
        <taxon>Viridiplantae</taxon>
        <taxon>Chlorophyta</taxon>
        <taxon>Picocystophyceae</taxon>
        <taxon>Picocystales</taxon>
        <taxon>Picocystaceae</taxon>
        <taxon>Picocystis</taxon>
    </lineage>
</organism>
<feature type="region of interest" description="Disordered" evidence="2">
    <location>
        <begin position="289"/>
        <end position="318"/>
    </location>
</feature>
<evidence type="ECO:0000313" key="4">
    <source>
        <dbReference type="EMBL" id="CAE0608158.1"/>
    </source>
</evidence>
<dbReference type="InterPro" id="IPR013763">
    <property type="entry name" value="Cyclin-like_dom"/>
</dbReference>
<evidence type="ECO:0000256" key="2">
    <source>
        <dbReference type="SAM" id="MobiDB-lite"/>
    </source>
</evidence>
<feature type="domain" description="Cyclin-like" evidence="3">
    <location>
        <begin position="158"/>
        <end position="254"/>
    </location>
</feature>
<dbReference type="Gene3D" id="1.10.472.10">
    <property type="entry name" value="Cyclin-like"/>
    <property type="match status" value="2"/>
</dbReference>
<proteinExistence type="inferred from homology"/>
<feature type="compositionally biased region" description="Basic and acidic residues" evidence="2">
    <location>
        <begin position="296"/>
        <end position="318"/>
    </location>
</feature>
<dbReference type="SUPFAM" id="SSF47954">
    <property type="entry name" value="Cyclin-like"/>
    <property type="match status" value="2"/>
</dbReference>
<reference evidence="4" key="1">
    <citation type="submission" date="2021-01" db="EMBL/GenBank/DDBJ databases">
        <authorList>
            <person name="Corre E."/>
            <person name="Pelletier E."/>
            <person name="Niang G."/>
            <person name="Scheremetjew M."/>
            <person name="Finn R."/>
            <person name="Kale V."/>
            <person name="Holt S."/>
            <person name="Cochrane G."/>
            <person name="Meng A."/>
            <person name="Brown T."/>
            <person name="Cohen L."/>
        </authorList>
    </citation>
    <scope>NUCLEOTIDE SEQUENCE</scope>
    <source>
        <strain evidence="4">CCMP1897</strain>
    </source>
</reference>
<dbReference type="EMBL" id="HBIS01002220">
    <property type="protein sequence ID" value="CAE0608158.1"/>
    <property type="molecule type" value="Transcribed_RNA"/>
</dbReference>
<protein>
    <recommendedName>
        <fullName evidence="3">Cyclin-like domain-containing protein</fullName>
    </recommendedName>
</protein>
<dbReference type="PANTHER" id="PTHR10026">
    <property type="entry name" value="CYCLIN"/>
    <property type="match status" value="1"/>
</dbReference>
<evidence type="ECO:0000256" key="1">
    <source>
        <dbReference type="RuleBase" id="RU000383"/>
    </source>
</evidence>
<gene>
    <name evidence="4" type="ORF">PSAL00342_LOCUS1975</name>
</gene>
<dbReference type="GO" id="GO:0006357">
    <property type="term" value="P:regulation of transcription by RNA polymerase II"/>
    <property type="evidence" value="ECO:0007669"/>
    <property type="project" value="InterPro"/>
</dbReference>
<dbReference type="SMART" id="SM00385">
    <property type="entry name" value="CYCLIN"/>
    <property type="match status" value="2"/>
</dbReference>
<dbReference type="GO" id="GO:0016538">
    <property type="term" value="F:cyclin-dependent protein serine/threonine kinase regulator activity"/>
    <property type="evidence" value="ECO:0007669"/>
    <property type="project" value="InterPro"/>
</dbReference>
<comment type="similarity">
    <text evidence="1">Belongs to the cyclin family.</text>
</comment>
<dbReference type="InterPro" id="IPR036915">
    <property type="entry name" value="Cyclin-like_sf"/>
</dbReference>
<dbReference type="CDD" id="cd20546">
    <property type="entry name" value="CYCLIN_SpCG1C_ScCTK2-like_rpt2"/>
    <property type="match status" value="1"/>
</dbReference>
<dbReference type="AlphaFoldDB" id="A0A7S3UCF8"/>
<accession>A0A7S3UCF8</accession>
<evidence type="ECO:0000259" key="3">
    <source>
        <dbReference type="SMART" id="SM00385"/>
    </source>
</evidence>
<sequence>MADLCAQESSEWPLWTRKDVERETPSRKDGISFAKETQCRRTAGMFLAEAGKNLKVPQLTIATATVFYNRFFVVQSLKHHDHMIIASSAMFLACKVEETPRNLIDVIKVTYTLQFRNNPDKLKLLSNKEVFHSRMDAVLFGERVLLHVLAFDLDIEHPYIYLVQGRKKLPVGFPETEGLKLLQCAWNIVNDSLKMSTVCLEQTPRDVGAAAFLLACKWTNLLPRLGSDSGAGFFRQIFRVSMTHIENLSRSMLELYAGAKEQGGEGTGTMQPLEKGTVEADYRVRGDALGTGGFEQDQKASIKDPLDLGHLEDGELPG</sequence>